<feature type="compositionally biased region" description="Polar residues" evidence="2">
    <location>
        <begin position="17"/>
        <end position="37"/>
    </location>
</feature>
<keyword evidence="4" id="KW-1185">Reference proteome</keyword>
<gene>
    <name evidence="3" type="ORF">TRFO_03775</name>
</gene>
<dbReference type="RefSeq" id="XP_068365268.1">
    <property type="nucleotide sequence ID" value="XM_068491511.1"/>
</dbReference>
<feature type="coiled-coil region" evidence="1">
    <location>
        <begin position="228"/>
        <end position="259"/>
    </location>
</feature>
<evidence type="ECO:0000313" key="4">
    <source>
        <dbReference type="Proteomes" id="UP000179807"/>
    </source>
</evidence>
<protein>
    <submittedName>
        <fullName evidence="3">Uncharacterized protein</fullName>
    </submittedName>
</protein>
<feature type="region of interest" description="Disordered" evidence="2">
    <location>
        <begin position="1"/>
        <end position="53"/>
    </location>
</feature>
<sequence length="323" mass="37552">MSMRSSSSSMKKSTRSPVQKSGNTTVSSSTSKRALNSKTKDEDEIKRIENENPEIVNQDIQSLRAMKRKAIESYDFHKSDDIQNYIRLISKDNTSRVIQAFQNWLKESIIDCFAQYNRNVSDIEKDIENMKEKVKSEALTSYQQIEKRHIAEIEEITSNQMIDADRESNRCSPEVRELFIASKKLATADEVSQAKNLKEIAFDMQSSQIEERLQMVDSKYRNLMIQILKKHKSELEILNEKTQKMLETLENRKKEELKDQIKKVGVYLKFTQQKAIAEGSKQLVRKEMRSKVANDLAIYVKNFLISEKKEMFLAEMDAPTKIK</sequence>
<dbReference type="EMBL" id="MLAK01000571">
    <property type="protein sequence ID" value="OHT12132.1"/>
    <property type="molecule type" value="Genomic_DNA"/>
</dbReference>
<proteinExistence type="predicted"/>
<dbReference type="GeneID" id="94826215"/>
<name>A0A1J4KQR0_9EUKA</name>
<feature type="compositionally biased region" description="Basic and acidic residues" evidence="2">
    <location>
        <begin position="38"/>
        <end position="50"/>
    </location>
</feature>
<organism evidence="3 4">
    <name type="scientific">Tritrichomonas foetus</name>
    <dbReference type="NCBI Taxonomy" id="1144522"/>
    <lineage>
        <taxon>Eukaryota</taxon>
        <taxon>Metamonada</taxon>
        <taxon>Parabasalia</taxon>
        <taxon>Tritrichomonadida</taxon>
        <taxon>Tritrichomonadidae</taxon>
        <taxon>Tritrichomonas</taxon>
    </lineage>
</organism>
<evidence type="ECO:0000313" key="3">
    <source>
        <dbReference type="EMBL" id="OHT12132.1"/>
    </source>
</evidence>
<dbReference type="OrthoDB" id="10573332at2759"/>
<feature type="compositionally biased region" description="Low complexity" evidence="2">
    <location>
        <begin position="1"/>
        <end position="11"/>
    </location>
</feature>
<dbReference type="VEuPathDB" id="TrichDB:TRFO_03775"/>
<reference evidence="3" key="1">
    <citation type="submission" date="2016-10" db="EMBL/GenBank/DDBJ databases">
        <authorList>
            <person name="Benchimol M."/>
            <person name="Almeida L.G."/>
            <person name="Vasconcelos A.T."/>
            <person name="Perreira-Neves A."/>
            <person name="Rosa I.A."/>
            <person name="Tasca T."/>
            <person name="Bogo M.R."/>
            <person name="de Souza W."/>
        </authorList>
    </citation>
    <scope>NUCLEOTIDE SEQUENCE [LARGE SCALE GENOMIC DNA]</scope>
    <source>
        <strain evidence="3">K</strain>
    </source>
</reference>
<comment type="caution">
    <text evidence="3">The sequence shown here is derived from an EMBL/GenBank/DDBJ whole genome shotgun (WGS) entry which is preliminary data.</text>
</comment>
<evidence type="ECO:0000256" key="2">
    <source>
        <dbReference type="SAM" id="MobiDB-lite"/>
    </source>
</evidence>
<keyword evidence="1" id="KW-0175">Coiled coil</keyword>
<accession>A0A1J4KQR0</accession>
<dbReference type="Proteomes" id="UP000179807">
    <property type="component" value="Unassembled WGS sequence"/>
</dbReference>
<feature type="coiled-coil region" evidence="1">
    <location>
        <begin position="113"/>
        <end position="140"/>
    </location>
</feature>
<dbReference type="AlphaFoldDB" id="A0A1J4KQR0"/>
<evidence type="ECO:0000256" key="1">
    <source>
        <dbReference type="SAM" id="Coils"/>
    </source>
</evidence>